<organism evidence="2 3">
    <name type="scientific">Aspergillus calidoustus</name>
    <dbReference type="NCBI Taxonomy" id="454130"/>
    <lineage>
        <taxon>Eukaryota</taxon>
        <taxon>Fungi</taxon>
        <taxon>Dikarya</taxon>
        <taxon>Ascomycota</taxon>
        <taxon>Pezizomycotina</taxon>
        <taxon>Eurotiomycetes</taxon>
        <taxon>Eurotiomycetidae</taxon>
        <taxon>Eurotiales</taxon>
        <taxon>Aspergillaceae</taxon>
        <taxon>Aspergillus</taxon>
        <taxon>Aspergillus subgen. Nidulantes</taxon>
    </lineage>
</organism>
<evidence type="ECO:0000313" key="3">
    <source>
        <dbReference type="Proteomes" id="UP000054771"/>
    </source>
</evidence>
<feature type="region of interest" description="Disordered" evidence="1">
    <location>
        <begin position="1"/>
        <end position="23"/>
    </location>
</feature>
<keyword evidence="3" id="KW-1185">Reference proteome</keyword>
<name>A0A0U5FY11_ASPCI</name>
<dbReference type="AlphaFoldDB" id="A0A0U5FY11"/>
<accession>A0A0U5FY11</accession>
<evidence type="ECO:0000256" key="1">
    <source>
        <dbReference type="SAM" id="MobiDB-lite"/>
    </source>
</evidence>
<dbReference type="EMBL" id="CDMC01000003">
    <property type="protein sequence ID" value="CEL03048.1"/>
    <property type="molecule type" value="Genomic_DNA"/>
</dbReference>
<reference evidence="3" key="1">
    <citation type="journal article" date="2016" name="Genome Announc.">
        <title>Draft genome sequences of fungus Aspergillus calidoustus.</title>
        <authorList>
            <person name="Horn F."/>
            <person name="Linde J."/>
            <person name="Mattern D.J."/>
            <person name="Walther G."/>
            <person name="Guthke R."/>
            <person name="Scherlach K."/>
            <person name="Martin K."/>
            <person name="Brakhage A.A."/>
            <person name="Petzke L."/>
            <person name="Valiante V."/>
        </authorList>
    </citation>
    <scope>NUCLEOTIDE SEQUENCE [LARGE SCALE GENOMIC DNA]</scope>
    <source>
        <strain evidence="3">SF006504</strain>
    </source>
</reference>
<dbReference type="Proteomes" id="UP000054771">
    <property type="component" value="Unassembled WGS sequence"/>
</dbReference>
<proteinExistence type="predicted"/>
<evidence type="ECO:0000313" key="2">
    <source>
        <dbReference type="EMBL" id="CEL03048.1"/>
    </source>
</evidence>
<protein>
    <submittedName>
        <fullName evidence="2">Uncharacterized protein</fullName>
    </submittedName>
</protein>
<sequence>MAGSKALTHLQTGQKAHKRLGEGYHKHIQQEATPAQEDEYAEVTGLIRSILEKAAPSLAIEDFGSDVLDAVFGVREGDPRKIPMLGVSADDDLSVLCFRLMFLSFSPAI</sequence>
<gene>
    <name evidence="2" type="ORF">ASPCAL04206</name>
</gene>